<dbReference type="InterPro" id="IPR011990">
    <property type="entry name" value="TPR-like_helical_dom_sf"/>
</dbReference>
<dbReference type="Pfam" id="PF13560">
    <property type="entry name" value="HTH_31"/>
    <property type="match status" value="1"/>
</dbReference>
<dbReference type="InterPro" id="IPR001387">
    <property type="entry name" value="Cro/C1-type_HTH"/>
</dbReference>
<dbReference type="PROSITE" id="PS50943">
    <property type="entry name" value="HTH_CROC1"/>
    <property type="match status" value="1"/>
</dbReference>
<organism evidence="2 3">
    <name type="scientific">Streptoalloteichus hindustanus</name>
    <dbReference type="NCBI Taxonomy" id="2017"/>
    <lineage>
        <taxon>Bacteria</taxon>
        <taxon>Bacillati</taxon>
        <taxon>Actinomycetota</taxon>
        <taxon>Actinomycetes</taxon>
        <taxon>Pseudonocardiales</taxon>
        <taxon>Pseudonocardiaceae</taxon>
        <taxon>Streptoalloteichus</taxon>
    </lineage>
</organism>
<dbReference type="SMART" id="SM00530">
    <property type="entry name" value="HTH_XRE"/>
    <property type="match status" value="1"/>
</dbReference>
<feature type="domain" description="HTH cro/C1-type" evidence="1">
    <location>
        <begin position="105"/>
        <end position="153"/>
    </location>
</feature>
<protein>
    <submittedName>
        <fullName evidence="2">Helix-turn-helix domain-containing protein</fullName>
    </submittedName>
</protein>
<dbReference type="GO" id="GO:0003677">
    <property type="term" value="F:DNA binding"/>
    <property type="evidence" value="ECO:0007669"/>
    <property type="project" value="InterPro"/>
</dbReference>
<reference evidence="2 3" key="1">
    <citation type="submission" date="2016-11" db="EMBL/GenBank/DDBJ databases">
        <authorList>
            <person name="Jaros S."/>
            <person name="Januszkiewicz K."/>
            <person name="Wedrychowicz H."/>
        </authorList>
    </citation>
    <scope>NUCLEOTIDE SEQUENCE [LARGE SCALE GENOMIC DNA]</scope>
    <source>
        <strain evidence="2 3">DSM 44523</strain>
    </source>
</reference>
<dbReference type="AlphaFoldDB" id="A0A1M4XYR6"/>
<dbReference type="EMBL" id="FQVN01000002">
    <property type="protein sequence ID" value="SHE98744.1"/>
    <property type="molecule type" value="Genomic_DNA"/>
</dbReference>
<dbReference type="STRING" id="2017.SAMN05444320_102176"/>
<proteinExistence type="predicted"/>
<keyword evidence="3" id="KW-1185">Reference proteome</keyword>
<name>A0A1M4XYR6_STRHI</name>
<dbReference type="CDD" id="cd00093">
    <property type="entry name" value="HTH_XRE"/>
    <property type="match status" value="1"/>
</dbReference>
<evidence type="ECO:0000313" key="2">
    <source>
        <dbReference type="EMBL" id="SHE98744.1"/>
    </source>
</evidence>
<evidence type="ECO:0000259" key="1">
    <source>
        <dbReference type="PROSITE" id="PS50943"/>
    </source>
</evidence>
<dbReference type="InterPro" id="IPR010982">
    <property type="entry name" value="Lambda_DNA-bd_dom_sf"/>
</dbReference>
<accession>A0A1M4XYR6</accession>
<gene>
    <name evidence="2" type="ORF">SAMN05444320_102176</name>
</gene>
<dbReference type="SUPFAM" id="SSF48452">
    <property type="entry name" value="TPR-like"/>
    <property type="match status" value="1"/>
</dbReference>
<sequence>MHRVHGHPLTSPYTACTVSYGGNAMQPIGLPSSSARRVCPCGALIAADNPDRLCHGCRRNARPEVGGPPQLPAAFWDHAALAEAFADQDMGALLAAYRHHPHHVHRITQDRLAAWLGISQAQLSRYENGQNPIERMDRLRHFAEVLGVPAEKLWFDRTGPARQDDGDAAAPPDVLGAPWDAPNVARSVEETTRSDLAISRRAALTGAAAVAVGPALVEPMQRWLSPLQPLARWASGSAISEDELAALQRVAAGLRGWSLRGSAGLARKAVLGQLNELADRLRRAPAGSTTERAFFVGAELAKVVATMSWDAGMHQAAQRYYVLAVRMAKAGRNDPFAACCLAAMARQMFDLGRPEDGLELVQLGQYGTRRSASPTLRALLLTREAWAYAQMGRVPEFHRAVGMAQECFTARDPAAEPAWLDNFDEAELAGVLGARMRDLARHDPRQAGLATQHIRRALALRHPSKVRNRAFDVIGLGRALVVVGEPEEACRLVRGVLPTAAKLHSGRVLRKLQDFARETGRYRQETPVRETRDAIRTVLSA</sequence>
<evidence type="ECO:0000313" key="3">
    <source>
        <dbReference type="Proteomes" id="UP000184501"/>
    </source>
</evidence>
<dbReference type="SUPFAM" id="SSF47413">
    <property type="entry name" value="lambda repressor-like DNA-binding domains"/>
    <property type="match status" value="1"/>
</dbReference>
<dbReference type="Proteomes" id="UP000184501">
    <property type="component" value="Unassembled WGS sequence"/>
</dbReference>
<dbReference type="Gene3D" id="1.10.260.40">
    <property type="entry name" value="lambda repressor-like DNA-binding domains"/>
    <property type="match status" value="1"/>
</dbReference>